<dbReference type="PANTHER" id="PTHR48079">
    <property type="entry name" value="PROTEIN YEEZ"/>
    <property type="match status" value="1"/>
</dbReference>
<proteinExistence type="predicted"/>
<accession>A0AAV9IXX3</accession>
<evidence type="ECO:0000256" key="1">
    <source>
        <dbReference type="SAM" id="MobiDB-lite"/>
    </source>
</evidence>
<keyword evidence="4" id="KW-1185">Reference proteome</keyword>
<dbReference type="Gene3D" id="3.40.50.720">
    <property type="entry name" value="NAD(P)-binding Rossmann-like Domain"/>
    <property type="match status" value="1"/>
</dbReference>
<dbReference type="Proteomes" id="UP001301350">
    <property type="component" value="Unassembled WGS sequence"/>
</dbReference>
<comment type="caution">
    <text evidence="3">The sequence shown here is derived from an EMBL/GenBank/DDBJ whole genome shotgun (WGS) entry which is preliminary data.</text>
</comment>
<dbReference type="Pfam" id="PF01370">
    <property type="entry name" value="Epimerase"/>
    <property type="match status" value="1"/>
</dbReference>
<dbReference type="EMBL" id="JANCYW010000010">
    <property type="protein sequence ID" value="KAK4536959.1"/>
    <property type="molecule type" value="Genomic_DNA"/>
</dbReference>
<feature type="region of interest" description="Disordered" evidence="1">
    <location>
        <begin position="1"/>
        <end position="33"/>
    </location>
</feature>
<sequence>MNSGEAPFDEESPAGVGQVDERRGDPSDAEDTLGFVSAPALSRAEVVRCPLVVRSQNARVQWPWRRQQRARNRGRPGRRLAPPRAGPISFCRWLWGPTLVSFGLEPLAELDAAAPLPLAPRLSWRVFVTGATGCIGRRLCDELLLGTGCSLDLLVRGSASRLQAVASPALQQALDSGRARVHIGDLEMRRHPDERCDWLEAVVPQCDALVLCGTSWGGSTARTVNVEATLAIVRARTRRRCRAILYFSTASVVLPSGRLAKDEAARYGTDYIRSKWEALEALYRERVYADKKMPLVVLFPTMVLGSGSHVGEGVASALRQESARRESSRLACLLRHALRHLRIDDAARAHFIHARDCARVAVALLKRLAPRPLPPLPARFSAVRRLRQRDPSMREACFTDAMFVVVGQQPPFTFRDAVRALCALFQVPEARRGPCIPLDGVLYPVARHLLRADAWTLYCIQARTAYFHFPSAIAPEAVGATSCAPTLLQALQLSTDAAV</sequence>
<name>A0AAV9IXX3_CYACA</name>
<dbReference type="InterPro" id="IPR036291">
    <property type="entry name" value="NAD(P)-bd_dom_sf"/>
</dbReference>
<evidence type="ECO:0000259" key="2">
    <source>
        <dbReference type="Pfam" id="PF01370"/>
    </source>
</evidence>
<organism evidence="3 4">
    <name type="scientific">Cyanidium caldarium</name>
    <name type="common">Red alga</name>
    <dbReference type="NCBI Taxonomy" id="2771"/>
    <lineage>
        <taxon>Eukaryota</taxon>
        <taxon>Rhodophyta</taxon>
        <taxon>Bangiophyceae</taxon>
        <taxon>Cyanidiales</taxon>
        <taxon>Cyanidiaceae</taxon>
        <taxon>Cyanidium</taxon>
    </lineage>
</organism>
<dbReference type="PANTHER" id="PTHR48079:SF6">
    <property type="entry name" value="NAD(P)-BINDING DOMAIN-CONTAINING PROTEIN-RELATED"/>
    <property type="match status" value="1"/>
</dbReference>
<protein>
    <recommendedName>
        <fullName evidence="2">NAD-dependent epimerase/dehydratase domain-containing protein</fullName>
    </recommendedName>
</protein>
<dbReference type="AlphaFoldDB" id="A0AAV9IXX3"/>
<dbReference type="InterPro" id="IPR051783">
    <property type="entry name" value="NAD(P)-dependent_oxidoreduct"/>
</dbReference>
<evidence type="ECO:0000313" key="4">
    <source>
        <dbReference type="Proteomes" id="UP001301350"/>
    </source>
</evidence>
<dbReference type="GO" id="GO:0005737">
    <property type="term" value="C:cytoplasm"/>
    <property type="evidence" value="ECO:0007669"/>
    <property type="project" value="TreeGrafter"/>
</dbReference>
<dbReference type="GO" id="GO:0004029">
    <property type="term" value="F:aldehyde dehydrogenase (NAD+) activity"/>
    <property type="evidence" value="ECO:0007669"/>
    <property type="project" value="TreeGrafter"/>
</dbReference>
<feature type="domain" description="NAD-dependent epimerase/dehydratase" evidence="2">
    <location>
        <begin position="126"/>
        <end position="367"/>
    </location>
</feature>
<reference evidence="3 4" key="1">
    <citation type="submission" date="2022-07" db="EMBL/GenBank/DDBJ databases">
        <title>Genome-wide signatures of adaptation to extreme environments.</title>
        <authorList>
            <person name="Cho C.H."/>
            <person name="Yoon H.S."/>
        </authorList>
    </citation>
    <scope>NUCLEOTIDE SEQUENCE [LARGE SCALE GENOMIC DNA]</scope>
    <source>
        <strain evidence="3 4">DBV 063 E5</strain>
    </source>
</reference>
<dbReference type="InterPro" id="IPR001509">
    <property type="entry name" value="Epimerase_deHydtase"/>
</dbReference>
<dbReference type="SUPFAM" id="SSF51735">
    <property type="entry name" value="NAD(P)-binding Rossmann-fold domains"/>
    <property type="match status" value="1"/>
</dbReference>
<evidence type="ECO:0000313" key="3">
    <source>
        <dbReference type="EMBL" id="KAK4536959.1"/>
    </source>
</evidence>
<gene>
    <name evidence="3" type="ORF">CDCA_CDCA10G2984</name>
</gene>